<dbReference type="Pfam" id="PF00271">
    <property type="entry name" value="Helicase_C"/>
    <property type="match status" value="1"/>
</dbReference>
<sequence>MQNATIVSFSSAVSRHVNIATLLSLSFHHLSKESIVSRTPHRRANYASIANMARGNMARGKNPRSNMGNPHRPRPQVANPMSLDNQQSFVSTHTLPPPSIEVPKDTPRFADLQGKNLLDPTVLLTLTDDLKFDHMMPVQAATLEYLLSGADCLAQAKTGTGKTLAFLLPAIQTILKRDSLGLSALILCPTRELALQIAAEAMKVVQRLPGCKIATSIGGTNKNAEATTILRGCSILVGTPGRLLDHLSDGRMQAKLGSLQTLVLDEADRMVDMGFLPDIKRILSYLPKLPRQSMLFSATIDDQVKNVAHLFLNKDYEFISTIPAGEANTHERVDQYLVSTPNMVDHAPAMVSVVEAECATTKSFKAIVFAPTAAHVDFYGEVLASIGSLPKVSVLHSRMSQPKRTRTTQDFRQATNGVCVATDVIARGMDFPGVSHVFQVGLPADKETYIHRLGRTARAGAEGRGILVLSEPEKAFLYQLKGMKIQDYPSTLQYKIEDIEPALADLQTKQKVYQAWLGYYKGFLKMLKWSSADLVREANRFALDGLDCPEVPALEKSTISKMGLKGVPGLVVSANKPGSNNPHRRGGGEGRLQGRAPHKS</sequence>
<gene>
    <name evidence="11" type="ORF">PV11_09206</name>
</gene>
<dbReference type="Gene3D" id="3.40.50.300">
    <property type="entry name" value="P-loop containing nucleotide triphosphate hydrolases"/>
    <property type="match status" value="2"/>
</dbReference>
<comment type="similarity">
    <text evidence="6">Belongs to the DEAD box helicase family.</text>
</comment>
<keyword evidence="4 6" id="KW-0067">ATP-binding</keyword>
<dbReference type="AlphaFoldDB" id="A0A0D1Y9D7"/>
<keyword evidence="5 7" id="KW-0694">RNA-binding</keyword>
<comment type="domain">
    <text evidence="7">The Q motif is unique to and characteristic of the DEAD box family of RNA helicases and controls ATP binding and hydrolysis.</text>
</comment>
<dbReference type="EMBL" id="KN846954">
    <property type="protein sequence ID" value="KIV77409.1"/>
    <property type="molecule type" value="Genomic_DNA"/>
</dbReference>
<dbReference type="HOGENOM" id="CLU_003041_26_6_1"/>
<dbReference type="InterPro" id="IPR011545">
    <property type="entry name" value="DEAD/DEAH_box_helicase_dom"/>
</dbReference>
<evidence type="ECO:0000256" key="3">
    <source>
        <dbReference type="ARBA" id="ARBA00022806"/>
    </source>
</evidence>
<evidence type="ECO:0000313" key="11">
    <source>
        <dbReference type="EMBL" id="KIV77409.1"/>
    </source>
</evidence>
<dbReference type="InterPro" id="IPR027417">
    <property type="entry name" value="P-loop_NTPase"/>
</dbReference>
<keyword evidence="1 6" id="KW-0547">Nucleotide-binding</keyword>
<evidence type="ECO:0000259" key="9">
    <source>
        <dbReference type="PROSITE" id="PS51192"/>
    </source>
</evidence>
<dbReference type="EC" id="3.6.4.13" evidence="7"/>
<protein>
    <recommendedName>
        <fullName evidence="7">ATP-dependent RNA helicase</fullName>
        <ecNumber evidence="7">3.6.4.13</ecNumber>
    </recommendedName>
</protein>
<dbReference type="SMART" id="SM00490">
    <property type="entry name" value="HELICc"/>
    <property type="match status" value="1"/>
</dbReference>
<dbReference type="PROSITE" id="PS51194">
    <property type="entry name" value="HELICASE_CTER"/>
    <property type="match status" value="1"/>
</dbReference>
<dbReference type="InterPro" id="IPR014001">
    <property type="entry name" value="Helicase_ATP-bd"/>
</dbReference>
<accession>A0A0D1Y9D7</accession>
<evidence type="ECO:0000256" key="6">
    <source>
        <dbReference type="RuleBase" id="RU000492"/>
    </source>
</evidence>
<feature type="region of interest" description="Disordered" evidence="8">
    <location>
        <begin position="51"/>
        <end position="107"/>
    </location>
</feature>
<evidence type="ECO:0000256" key="5">
    <source>
        <dbReference type="ARBA" id="ARBA00022884"/>
    </source>
</evidence>
<evidence type="ECO:0000256" key="4">
    <source>
        <dbReference type="ARBA" id="ARBA00022840"/>
    </source>
</evidence>
<feature type="domain" description="Helicase ATP-binding" evidence="9">
    <location>
        <begin position="143"/>
        <end position="318"/>
    </location>
</feature>
<dbReference type="GO" id="GO:0003724">
    <property type="term" value="F:RNA helicase activity"/>
    <property type="evidence" value="ECO:0007669"/>
    <property type="project" value="UniProtKB-EC"/>
</dbReference>
<dbReference type="SUPFAM" id="SSF52540">
    <property type="entry name" value="P-loop containing nucleoside triphosphate hydrolases"/>
    <property type="match status" value="2"/>
</dbReference>
<comment type="catalytic activity">
    <reaction evidence="7">
        <text>ATP + H2O = ADP + phosphate + H(+)</text>
        <dbReference type="Rhea" id="RHEA:13065"/>
        <dbReference type="ChEBI" id="CHEBI:15377"/>
        <dbReference type="ChEBI" id="CHEBI:15378"/>
        <dbReference type="ChEBI" id="CHEBI:30616"/>
        <dbReference type="ChEBI" id="CHEBI:43474"/>
        <dbReference type="ChEBI" id="CHEBI:456216"/>
        <dbReference type="EC" id="3.6.4.13"/>
    </reaction>
</comment>
<dbReference type="InterPro" id="IPR000629">
    <property type="entry name" value="RNA-helicase_DEAD-box_CS"/>
</dbReference>
<feature type="compositionally biased region" description="Polar residues" evidence="8">
    <location>
        <begin position="82"/>
        <end position="94"/>
    </location>
</feature>
<dbReference type="SMART" id="SM00487">
    <property type="entry name" value="DEXDc"/>
    <property type="match status" value="1"/>
</dbReference>
<reference evidence="11 12" key="1">
    <citation type="submission" date="2015-01" db="EMBL/GenBank/DDBJ databases">
        <title>The Genome Sequence of Exophiala sideris CBS121828.</title>
        <authorList>
            <consortium name="The Broad Institute Genomics Platform"/>
            <person name="Cuomo C."/>
            <person name="de Hoog S."/>
            <person name="Gorbushina A."/>
            <person name="Stielow B."/>
            <person name="Teixiera M."/>
            <person name="Abouelleil A."/>
            <person name="Chapman S.B."/>
            <person name="Priest M."/>
            <person name="Young S.K."/>
            <person name="Wortman J."/>
            <person name="Nusbaum C."/>
            <person name="Birren B."/>
        </authorList>
    </citation>
    <scope>NUCLEOTIDE SEQUENCE [LARGE SCALE GENOMIC DNA]</scope>
    <source>
        <strain evidence="11 12">CBS 121828</strain>
    </source>
</reference>
<evidence type="ECO:0000256" key="7">
    <source>
        <dbReference type="RuleBase" id="RU365068"/>
    </source>
</evidence>
<dbReference type="PROSITE" id="PS00039">
    <property type="entry name" value="DEAD_ATP_HELICASE"/>
    <property type="match status" value="1"/>
</dbReference>
<evidence type="ECO:0000256" key="1">
    <source>
        <dbReference type="ARBA" id="ARBA00022741"/>
    </source>
</evidence>
<dbReference type="GO" id="GO:0005524">
    <property type="term" value="F:ATP binding"/>
    <property type="evidence" value="ECO:0007669"/>
    <property type="project" value="UniProtKB-UniRule"/>
</dbReference>
<dbReference type="GO" id="GO:0016787">
    <property type="term" value="F:hydrolase activity"/>
    <property type="evidence" value="ECO:0007669"/>
    <property type="project" value="UniProtKB-KW"/>
</dbReference>
<proteinExistence type="inferred from homology"/>
<dbReference type="Pfam" id="PF00270">
    <property type="entry name" value="DEAD"/>
    <property type="match status" value="1"/>
</dbReference>
<dbReference type="InterPro" id="IPR001650">
    <property type="entry name" value="Helicase_C-like"/>
</dbReference>
<dbReference type="STRING" id="1016849.A0A0D1Y9D7"/>
<comment type="function">
    <text evidence="7">RNA helicase.</text>
</comment>
<keyword evidence="3 6" id="KW-0347">Helicase</keyword>
<feature type="domain" description="Helicase C-terminal" evidence="10">
    <location>
        <begin position="353"/>
        <end position="507"/>
    </location>
</feature>
<keyword evidence="2 6" id="KW-0378">Hydrolase</keyword>
<evidence type="ECO:0000256" key="2">
    <source>
        <dbReference type="ARBA" id="ARBA00022801"/>
    </source>
</evidence>
<evidence type="ECO:0000256" key="8">
    <source>
        <dbReference type="SAM" id="MobiDB-lite"/>
    </source>
</evidence>
<name>A0A0D1Y9D7_9EURO</name>
<dbReference type="CDD" id="cd18787">
    <property type="entry name" value="SF2_C_DEAD"/>
    <property type="match status" value="1"/>
</dbReference>
<organism evidence="11 12">
    <name type="scientific">Exophiala sideris</name>
    <dbReference type="NCBI Taxonomy" id="1016849"/>
    <lineage>
        <taxon>Eukaryota</taxon>
        <taxon>Fungi</taxon>
        <taxon>Dikarya</taxon>
        <taxon>Ascomycota</taxon>
        <taxon>Pezizomycotina</taxon>
        <taxon>Eurotiomycetes</taxon>
        <taxon>Chaetothyriomycetidae</taxon>
        <taxon>Chaetothyriales</taxon>
        <taxon>Herpotrichiellaceae</taxon>
        <taxon>Exophiala</taxon>
    </lineage>
</organism>
<feature type="region of interest" description="Disordered" evidence="8">
    <location>
        <begin position="571"/>
        <end position="600"/>
    </location>
</feature>
<dbReference type="PROSITE" id="PS51192">
    <property type="entry name" value="HELICASE_ATP_BIND_1"/>
    <property type="match status" value="1"/>
</dbReference>
<dbReference type="GO" id="GO:0003723">
    <property type="term" value="F:RNA binding"/>
    <property type="evidence" value="ECO:0007669"/>
    <property type="project" value="UniProtKB-UniRule"/>
</dbReference>
<evidence type="ECO:0000259" key="10">
    <source>
        <dbReference type="PROSITE" id="PS51194"/>
    </source>
</evidence>
<dbReference type="OrthoDB" id="193716at2759"/>
<dbReference type="Proteomes" id="UP000053599">
    <property type="component" value="Unassembled WGS sequence"/>
</dbReference>
<dbReference type="PANTHER" id="PTHR24031">
    <property type="entry name" value="RNA HELICASE"/>
    <property type="match status" value="1"/>
</dbReference>
<evidence type="ECO:0000313" key="12">
    <source>
        <dbReference type="Proteomes" id="UP000053599"/>
    </source>
</evidence>